<dbReference type="PROSITE" id="PS00211">
    <property type="entry name" value="ABC_TRANSPORTER_1"/>
    <property type="match status" value="1"/>
</dbReference>
<dbReference type="InterPro" id="IPR013525">
    <property type="entry name" value="ABC2_TM"/>
</dbReference>
<dbReference type="SUPFAM" id="SSF52540">
    <property type="entry name" value="P-loop containing nucleoside triphosphate hydrolases"/>
    <property type="match status" value="1"/>
</dbReference>
<evidence type="ECO:0000256" key="2">
    <source>
        <dbReference type="ARBA" id="ARBA00022448"/>
    </source>
</evidence>
<evidence type="ECO:0000259" key="9">
    <source>
        <dbReference type="PROSITE" id="PS50893"/>
    </source>
</evidence>
<name>A0AA51RDT9_9BACT</name>
<keyword evidence="7 8" id="KW-0472">Membrane</keyword>
<dbReference type="PANTHER" id="PTHR48041">
    <property type="entry name" value="ABC TRANSPORTER G FAMILY MEMBER 28"/>
    <property type="match status" value="1"/>
</dbReference>
<comment type="subcellular location">
    <subcellularLocation>
        <location evidence="1">Membrane</location>
        <topology evidence="1">Multi-pass membrane protein</topology>
    </subcellularLocation>
</comment>
<organism evidence="10 11">
    <name type="scientific">Marivirga arenosa</name>
    <dbReference type="NCBI Taxonomy" id="3059076"/>
    <lineage>
        <taxon>Bacteria</taxon>
        <taxon>Pseudomonadati</taxon>
        <taxon>Bacteroidota</taxon>
        <taxon>Cytophagia</taxon>
        <taxon>Cytophagales</taxon>
        <taxon>Marivirgaceae</taxon>
        <taxon>Marivirga</taxon>
    </lineage>
</organism>
<dbReference type="InterPro" id="IPR017871">
    <property type="entry name" value="ABC_transporter-like_CS"/>
</dbReference>
<dbReference type="SUPFAM" id="SSF158682">
    <property type="entry name" value="TerB-like"/>
    <property type="match status" value="1"/>
</dbReference>
<dbReference type="RefSeq" id="WP_308358021.1">
    <property type="nucleotide sequence ID" value="NZ_CP129970.2"/>
</dbReference>
<dbReference type="Pfam" id="PF00005">
    <property type="entry name" value="ABC_tran"/>
    <property type="match status" value="1"/>
</dbReference>
<keyword evidence="5 10" id="KW-0067">ATP-binding</keyword>
<evidence type="ECO:0000313" key="11">
    <source>
        <dbReference type="Proteomes" id="UP001244443"/>
    </source>
</evidence>
<evidence type="ECO:0000256" key="3">
    <source>
        <dbReference type="ARBA" id="ARBA00022692"/>
    </source>
</evidence>
<feature type="transmembrane region" description="Helical" evidence="8">
    <location>
        <begin position="683"/>
        <end position="701"/>
    </location>
</feature>
<proteinExistence type="predicted"/>
<keyword evidence="3 8" id="KW-0812">Transmembrane</keyword>
<dbReference type="AlphaFoldDB" id="A0AA51RDT9"/>
<dbReference type="InterPro" id="IPR003593">
    <property type="entry name" value="AAA+_ATPase"/>
</dbReference>
<dbReference type="PROSITE" id="PS50893">
    <property type="entry name" value="ABC_TRANSPORTER_2"/>
    <property type="match status" value="1"/>
</dbReference>
<reference evidence="10" key="1">
    <citation type="submission" date="2023-08" db="EMBL/GenBank/DDBJ databases">
        <title>Comparative genomics and taxonomic characterization of three novel marine species of genus Marivirga.</title>
        <authorList>
            <person name="Muhammad N."/>
            <person name="Kim S.-G."/>
        </authorList>
    </citation>
    <scope>NUCLEOTIDE SEQUENCE [LARGE SCALE GENOMIC DNA]</scope>
    <source>
        <strain evidence="10">ABR2-2</strain>
    </source>
</reference>
<dbReference type="EMBL" id="CP129970">
    <property type="protein sequence ID" value="WMN07775.1"/>
    <property type="molecule type" value="Genomic_DNA"/>
</dbReference>
<dbReference type="Pfam" id="PF05099">
    <property type="entry name" value="TerB"/>
    <property type="match status" value="1"/>
</dbReference>
<dbReference type="Gene3D" id="1.10.3680.10">
    <property type="entry name" value="TerB-like"/>
    <property type="match status" value="1"/>
</dbReference>
<evidence type="ECO:0000256" key="6">
    <source>
        <dbReference type="ARBA" id="ARBA00022989"/>
    </source>
</evidence>
<protein>
    <submittedName>
        <fullName evidence="10">ATP-binding cassette domain-containing protein</fullName>
    </submittedName>
</protein>
<keyword evidence="11" id="KW-1185">Reference proteome</keyword>
<evidence type="ECO:0000256" key="1">
    <source>
        <dbReference type="ARBA" id="ARBA00004141"/>
    </source>
</evidence>
<dbReference type="CDD" id="cd07177">
    <property type="entry name" value="terB_like"/>
    <property type="match status" value="1"/>
</dbReference>
<feature type="domain" description="ABC transporter" evidence="9">
    <location>
        <begin position="236"/>
        <end position="476"/>
    </location>
</feature>
<dbReference type="InterPro" id="IPR003439">
    <property type="entry name" value="ABC_transporter-like_ATP-bd"/>
</dbReference>
<dbReference type="Pfam" id="PF01061">
    <property type="entry name" value="ABC2_membrane"/>
    <property type="match status" value="1"/>
</dbReference>
<dbReference type="GO" id="GO:0005524">
    <property type="term" value="F:ATP binding"/>
    <property type="evidence" value="ECO:0007669"/>
    <property type="project" value="UniProtKB-KW"/>
</dbReference>
<evidence type="ECO:0000313" key="10">
    <source>
        <dbReference type="EMBL" id="WMN07775.1"/>
    </source>
</evidence>
<dbReference type="GO" id="GO:0016020">
    <property type="term" value="C:membrane"/>
    <property type="evidence" value="ECO:0007669"/>
    <property type="project" value="UniProtKB-SubCell"/>
</dbReference>
<dbReference type="InterPro" id="IPR029024">
    <property type="entry name" value="TerB-like"/>
</dbReference>
<evidence type="ECO:0000256" key="8">
    <source>
        <dbReference type="SAM" id="Phobius"/>
    </source>
</evidence>
<feature type="transmembrane region" description="Helical" evidence="8">
    <location>
        <begin position="608"/>
        <end position="630"/>
    </location>
</feature>
<dbReference type="InterPro" id="IPR050352">
    <property type="entry name" value="ABCG_transporters"/>
</dbReference>
<dbReference type="InterPro" id="IPR007791">
    <property type="entry name" value="DjlA_N"/>
</dbReference>
<evidence type="ECO:0000256" key="5">
    <source>
        <dbReference type="ARBA" id="ARBA00022840"/>
    </source>
</evidence>
<dbReference type="GO" id="GO:0016887">
    <property type="term" value="F:ATP hydrolysis activity"/>
    <property type="evidence" value="ECO:0007669"/>
    <property type="project" value="InterPro"/>
</dbReference>
<sequence length="1006" mass="114902">MSENLLKALLELFAIVAKKGTVTEDERNNVKNFLSENLSEESAERHLKMFDEFTDQEIENSDKNIDAICKKINNEFTYPQKIILALQLIELILADGDIAEEETEILDRVSDNIKLPSEIIAYIQTFALAKNIEDFESDKFLIVAKNNDKVADATHFIPQDNLDGFLAILKLSGAEMYFVKYLGTAQLNMNGIALRKNTITLFPSGSTIKGDKSQTVFYSDVASHYKTDDSTPNISFVADNISFTFPNGHKGLHNVNIAEDTGRLVGLMGASGSGKSTLLNVLNGNEKPTEGKVEINGIDIHNEPEKIKGTIGYVPQDDLLIEELTVYENLYYAAKLCFDDKSQFEIEEMVYKTLASLGLSETKDLKVGSPLEKTISGGQRKRLNIGLELLREPSVLFVDEPTSGLSSRDSENIMDLLKELSLKGKMVFVVIHQPSSDIFRMFDKLVILDVGGYQIYYGNPVEAVLYFKNQINTIDKDQAACIECGNVNPEQIFNIIETKVVNEYGKATDERKISPKKWYSLFDKQLNIPKVENPDPLPEPELQIPNWTKQISLFFKRDFMSKLANRQYLLINLLEAPILALLLAYIIRYYPENEQSEYLFIDNSNIPAFFFMSIIVALFMGLTVSAEEIIKDRKILKRESFLHLSRSSYLFSKIGILFLFSAVQTFTYVIIGDLILEIDGMSFTYWAILFSTACFANMLGLNISSAFNSAITIYILIPILLIPQLILSGVVVKFDNLNPQITTPDQVPLVGEFMASRWAFEASMVAQFKSNEFAAPFYELDRKMAQSEYKTVYYIPRLKSTLEYLNRNLENKNTQEFKDAVNLLKREIGIELEKVGEDKFNAFHKLTPEKFDRWTADKTLVFLNTLSRYYNNFFNEANTKKERAIFTLTSTPEKKEGFEYLRDNYFNTTVATLVKNTNDANRIIEYDNKLIQKIYPVYMEPQPEHLLDFRTQFYAGEKHFAGYIFNTLQFNIAIIWLMSILLYVMLYYDVLRKIVGMKNPFSKKKG</sequence>
<accession>A0AA51RDT9</accession>
<feature type="transmembrane region" description="Helical" evidence="8">
    <location>
        <begin position="713"/>
        <end position="732"/>
    </location>
</feature>
<keyword evidence="6 8" id="KW-1133">Transmembrane helix</keyword>
<dbReference type="Proteomes" id="UP001244443">
    <property type="component" value="Chromosome"/>
</dbReference>
<dbReference type="GO" id="GO:0140359">
    <property type="term" value="F:ABC-type transporter activity"/>
    <property type="evidence" value="ECO:0007669"/>
    <property type="project" value="InterPro"/>
</dbReference>
<keyword evidence="4" id="KW-0547">Nucleotide-binding</keyword>
<dbReference type="Gene3D" id="3.40.50.300">
    <property type="entry name" value="P-loop containing nucleotide triphosphate hydrolases"/>
    <property type="match status" value="1"/>
</dbReference>
<evidence type="ECO:0000256" key="4">
    <source>
        <dbReference type="ARBA" id="ARBA00022741"/>
    </source>
</evidence>
<feature type="transmembrane region" description="Helical" evidence="8">
    <location>
        <begin position="568"/>
        <end position="588"/>
    </location>
</feature>
<dbReference type="InterPro" id="IPR027417">
    <property type="entry name" value="P-loop_NTPase"/>
</dbReference>
<dbReference type="PANTHER" id="PTHR48041:SF139">
    <property type="entry name" value="PROTEIN SCARLET"/>
    <property type="match status" value="1"/>
</dbReference>
<evidence type="ECO:0000256" key="7">
    <source>
        <dbReference type="ARBA" id="ARBA00023136"/>
    </source>
</evidence>
<keyword evidence="2" id="KW-0813">Transport</keyword>
<gene>
    <name evidence="10" type="ORF">QYS48_29835</name>
</gene>
<feature type="transmembrane region" description="Helical" evidence="8">
    <location>
        <begin position="968"/>
        <end position="988"/>
    </location>
</feature>
<feature type="transmembrane region" description="Helical" evidence="8">
    <location>
        <begin position="650"/>
        <end position="671"/>
    </location>
</feature>
<dbReference type="SMART" id="SM00382">
    <property type="entry name" value="AAA"/>
    <property type="match status" value="1"/>
</dbReference>